<keyword evidence="1" id="KW-0472">Membrane</keyword>
<feature type="transmembrane region" description="Helical" evidence="1">
    <location>
        <begin position="47"/>
        <end position="67"/>
    </location>
</feature>
<keyword evidence="1" id="KW-0812">Transmembrane</keyword>
<evidence type="ECO:0000313" key="2">
    <source>
        <dbReference type="EMBL" id="TGO63253.1"/>
    </source>
</evidence>
<proteinExistence type="predicted"/>
<comment type="caution">
    <text evidence="2">The sequence shown here is derived from an EMBL/GenBank/DDBJ whole genome shotgun (WGS) entry which is preliminary data.</text>
</comment>
<gene>
    <name evidence="2" type="ORF">BCON_0014g00420</name>
</gene>
<protein>
    <submittedName>
        <fullName evidence="2">Uncharacterized protein</fullName>
    </submittedName>
</protein>
<reference evidence="2 3" key="1">
    <citation type="submission" date="2017-12" db="EMBL/GenBank/DDBJ databases">
        <title>Comparative genomics of Botrytis spp.</title>
        <authorList>
            <person name="Valero-Jimenez C.A."/>
            <person name="Tapia P."/>
            <person name="Veloso J."/>
            <person name="Silva-Moreno E."/>
            <person name="Staats M."/>
            <person name="Valdes J.H."/>
            <person name="Van Kan J.A.L."/>
        </authorList>
    </citation>
    <scope>NUCLEOTIDE SEQUENCE [LARGE SCALE GENOMIC DNA]</scope>
    <source>
        <strain evidence="2 3">MUCL11595</strain>
    </source>
</reference>
<organism evidence="2 3">
    <name type="scientific">Botryotinia convoluta</name>
    <dbReference type="NCBI Taxonomy" id="54673"/>
    <lineage>
        <taxon>Eukaryota</taxon>
        <taxon>Fungi</taxon>
        <taxon>Dikarya</taxon>
        <taxon>Ascomycota</taxon>
        <taxon>Pezizomycotina</taxon>
        <taxon>Leotiomycetes</taxon>
        <taxon>Helotiales</taxon>
        <taxon>Sclerotiniaceae</taxon>
        <taxon>Botryotinia</taxon>
    </lineage>
</organism>
<keyword evidence="3" id="KW-1185">Reference proteome</keyword>
<sequence>MFSLHDRELSPRAGFMDVSIQSTDGLIPGSKSKKPEISYKTSLGTRYVGFLGLISTTIFSSLLLVAARRNASVSGGVIYDLIVENRASVQIVVQIIAAALGLVQVAAICRLFNYATRIRLKQRAISLNLLNFWNGISLASMRWDLRWMYLLLLLMFTLVCAIPSALWAGAITPIDSSKSRPTTVVIPQYSNMTSVKEWPSEIDADGPQFRTKKGFFTYSPAMHYLGLLSQSLSTATTIDGSLRQHAKFDNSKYLYVGRSYGIGASVGLADDEILGNTIATGYTYQEVGYAAMTKCIYNQTSDFTLVHNGLQLFAARGRLPDSGINTTGEYSVYLGHSTKSLLAIGVAARNTGYNPRYLAIAAGSDYDYLNTTQCRTEFIPSLFNVSVALAGRNITVTRANVTTEDIEPSGNLTHVVERQFELASNDLTGIYQSVIGTALNFSIADYQTYVGSSSFNDIRPTDEEINLTGIENSVTAMMDDLLVAYASAQLMIANDTKTVNATVTYAAVRLGQPIYVYSVFLVNLTIILIVVLEAFRTRGWTHLTTFDYNDLSSLATASSRGGYHLANALTAVARKVEDVKTDLILRQTSTGFSLGLAGVETEEKFHGWI</sequence>
<dbReference type="OrthoDB" id="529273at2759"/>
<dbReference type="EMBL" id="PQXN01000014">
    <property type="protein sequence ID" value="TGO63253.1"/>
    <property type="molecule type" value="Genomic_DNA"/>
</dbReference>
<dbReference type="Proteomes" id="UP000297527">
    <property type="component" value="Unassembled WGS sequence"/>
</dbReference>
<keyword evidence="1" id="KW-1133">Transmembrane helix</keyword>
<evidence type="ECO:0000256" key="1">
    <source>
        <dbReference type="SAM" id="Phobius"/>
    </source>
</evidence>
<name>A0A4Z1J296_9HELO</name>
<evidence type="ECO:0000313" key="3">
    <source>
        <dbReference type="Proteomes" id="UP000297527"/>
    </source>
</evidence>
<accession>A0A4Z1J296</accession>
<feature type="transmembrane region" description="Helical" evidence="1">
    <location>
        <begin position="147"/>
        <end position="170"/>
    </location>
</feature>
<feature type="transmembrane region" description="Helical" evidence="1">
    <location>
        <begin position="87"/>
        <end position="113"/>
    </location>
</feature>
<feature type="transmembrane region" description="Helical" evidence="1">
    <location>
        <begin position="514"/>
        <end position="535"/>
    </location>
</feature>
<dbReference type="AlphaFoldDB" id="A0A4Z1J296"/>